<keyword evidence="3" id="KW-1185">Reference proteome</keyword>
<feature type="compositionally biased region" description="Low complexity" evidence="1">
    <location>
        <begin position="280"/>
        <end position="300"/>
    </location>
</feature>
<evidence type="ECO:0000313" key="3">
    <source>
        <dbReference type="Proteomes" id="UP000698222"/>
    </source>
</evidence>
<feature type="compositionally biased region" description="Low complexity" evidence="1">
    <location>
        <begin position="492"/>
        <end position="533"/>
    </location>
</feature>
<dbReference type="Proteomes" id="UP000698222">
    <property type="component" value="Unassembled WGS sequence"/>
</dbReference>
<organism evidence="2 3">
    <name type="scientific">Brachybacterium fresconis</name>
    <dbReference type="NCBI Taxonomy" id="173363"/>
    <lineage>
        <taxon>Bacteria</taxon>
        <taxon>Bacillati</taxon>
        <taxon>Actinomycetota</taxon>
        <taxon>Actinomycetes</taxon>
        <taxon>Micrococcales</taxon>
        <taxon>Dermabacteraceae</taxon>
        <taxon>Brachybacterium</taxon>
    </lineage>
</organism>
<feature type="region of interest" description="Disordered" evidence="1">
    <location>
        <begin position="268"/>
        <end position="340"/>
    </location>
</feature>
<feature type="compositionally biased region" description="Polar residues" evidence="1">
    <location>
        <begin position="311"/>
        <end position="330"/>
    </location>
</feature>
<evidence type="ECO:0008006" key="4">
    <source>
        <dbReference type="Google" id="ProtNLM"/>
    </source>
</evidence>
<dbReference type="Gene3D" id="1.10.510.10">
    <property type="entry name" value="Transferase(Phosphotransferase) domain 1"/>
    <property type="match status" value="1"/>
</dbReference>
<feature type="compositionally biased region" description="Basic and acidic residues" evidence="1">
    <location>
        <begin position="738"/>
        <end position="751"/>
    </location>
</feature>
<reference evidence="2 3" key="1">
    <citation type="submission" date="2021-03" db="EMBL/GenBank/DDBJ databases">
        <title>Sequencing the genomes of 1000 actinobacteria strains.</title>
        <authorList>
            <person name="Klenk H.-P."/>
        </authorList>
    </citation>
    <scope>NUCLEOTIDE SEQUENCE [LARGE SCALE GENOMIC DNA]</scope>
    <source>
        <strain evidence="2 3">DSM 14564</strain>
    </source>
</reference>
<feature type="compositionally biased region" description="Basic and acidic residues" evidence="1">
    <location>
        <begin position="375"/>
        <end position="395"/>
    </location>
</feature>
<dbReference type="EMBL" id="JAGIOC010000001">
    <property type="protein sequence ID" value="MBP2409601.1"/>
    <property type="molecule type" value="Genomic_DNA"/>
</dbReference>
<evidence type="ECO:0000256" key="1">
    <source>
        <dbReference type="SAM" id="MobiDB-lite"/>
    </source>
</evidence>
<feature type="compositionally biased region" description="Low complexity" evidence="1">
    <location>
        <begin position="694"/>
        <end position="715"/>
    </location>
</feature>
<protein>
    <recommendedName>
        <fullName evidence="4">Serine/threonine protein kinase</fullName>
    </recommendedName>
</protein>
<feature type="region of interest" description="Disordered" evidence="1">
    <location>
        <begin position="372"/>
        <end position="622"/>
    </location>
</feature>
<comment type="caution">
    <text evidence="2">The sequence shown here is derived from an EMBL/GenBank/DDBJ whole genome shotgun (WGS) entry which is preliminary data.</text>
</comment>
<evidence type="ECO:0000313" key="2">
    <source>
        <dbReference type="EMBL" id="MBP2409601.1"/>
    </source>
</evidence>
<dbReference type="SUPFAM" id="SSF49785">
    <property type="entry name" value="Galactose-binding domain-like"/>
    <property type="match status" value="1"/>
</dbReference>
<dbReference type="RefSeq" id="WP_209891843.1">
    <property type="nucleotide sequence ID" value="NZ_BAAAJV010000006.1"/>
</dbReference>
<name>A0ABS4YLD3_9MICO</name>
<feature type="region of interest" description="Disordered" evidence="1">
    <location>
        <begin position="688"/>
        <end position="765"/>
    </location>
</feature>
<proteinExistence type="predicted"/>
<gene>
    <name evidence="2" type="ORF">JOF44_002504</name>
</gene>
<accession>A0ABS4YLD3</accession>
<sequence length="868" mass="88715">MNTIPQQDALRSRWTLEGKIPLSGIADGAVWHRARTVATGESVILFIVRGEAALEAADAVRRAYLVEDPHLLPVREIVVLDDPREGDDDAPAQDGPTTIVEYPLPPAPPLAALLSKAPLHPETARSIIGEAATGLEVARRRGVRHQLLDSNRLFVDTRTGAVVVLGVGVEAAAHVGLDRSRETASFQDTAALVALLYRILTGRSPQHDASGTVPRPSTVVDTEIPQDLDLLCDLVLNESADDIPETTRALIAALEPWQSIPVTLEAYPNPIPHHRPAPEAPSATAATAGAAGPVADPAPSEHSPEEGSAARTASPTEASTSGDTRGTSAGTEVDEDTIAHPSTTAAGVAGAGAGMAGAAGAAGALGAIGAAEAADDSRDRESAHPAQPDRPEATDAARGGLEDGQQDRAEQDDAERAAAQRATEEESARRSSDAQAIVHDLHLDQKRGTSPFPGHLDITAPEPVPLATGDEPSGTAPGATSSSEQGTAARPASGEAADGADTGAAVAGVAAGGAAAAGAGAAAVSGGSHSADVPARTSGTQWPLAPSSPDTAGSPAPATDPHAPAETRTPSQAPGGGSAADPAAVTGRGESVAPAAVDGPIVVHGRGRSSLDDEPAESTLPASRSSLLRDVVSVAVDHDDPDSYAWGPQQPEERSRQSQWIIAGAVLLTIIAAVFAVTTATSGLRDRMADPLDTSAAPAPTETETGEAPVEPTAENTEEPELPSPELDGVELSSHGGGDPDHTDQQDRLTDGDPSTYWSTQHYASPDFGGLKDGVGIRIDLAEKSELSAVTVTTARNTGGTLELRTVNEDGSPGDVLASGEFAGDSEVRLEPDEPVETGQVMVYIPELPPDSDEAGRFRARIAEISVE</sequence>
<dbReference type="InterPro" id="IPR008979">
    <property type="entry name" value="Galactose-bd-like_sf"/>
</dbReference>
<feature type="compositionally biased region" description="Basic and acidic residues" evidence="1">
    <location>
        <begin position="405"/>
        <end position="432"/>
    </location>
</feature>
<dbReference type="Gene3D" id="2.60.120.260">
    <property type="entry name" value="Galactose-binding domain-like"/>
    <property type="match status" value="1"/>
</dbReference>